<dbReference type="InterPro" id="IPR036890">
    <property type="entry name" value="HATPase_C_sf"/>
</dbReference>
<feature type="domain" description="PAC" evidence="16">
    <location>
        <begin position="90"/>
        <end position="146"/>
    </location>
</feature>
<evidence type="ECO:0000259" key="15">
    <source>
        <dbReference type="PROSITE" id="PS50110"/>
    </source>
</evidence>
<dbReference type="SUPFAM" id="SSF55781">
    <property type="entry name" value="GAF domain-like"/>
    <property type="match status" value="1"/>
</dbReference>
<dbReference type="RefSeq" id="WP_169421387.1">
    <property type="nucleotide sequence ID" value="NZ_JABBFX010000003.1"/>
</dbReference>
<dbReference type="Gene3D" id="3.30.450.20">
    <property type="entry name" value="PAS domain"/>
    <property type="match status" value="1"/>
</dbReference>
<dbReference type="InterPro" id="IPR029016">
    <property type="entry name" value="GAF-like_dom_sf"/>
</dbReference>
<dbReference type="Proteomes" id="UP000541185">
    <property type="component" value="Unassembled WGS sequence"/>
</dbReference>
<dbReference type="SMART" id="SM00387">
    <property type="entry name" value="HATPase_c"/>
    <property type="match status" value="1"/>
</dbReference>
<evidence type="ECO:0000256" key="1">
    <source>
        <dbReference type="ARBA" id="ARBA00000085"/>
    </source>
</evidence>
<keyword evidence="5" id="KW-1003">Cell membrane</keyword>
<keyword evidence="11" id="KW-0902">Two-component regulatory system</keyword>
<dbReference type="CDD" id="cd00082">
    <property type="entry name" value="HisKA"/>
    <property type="match status" value="1"/>
</dbReference>
<dbReference type="InterPro" id="IPR035965">
    <property type="entry name" value="PAS-like_dom_sf"/>
</dbReference>
<evidence type="ECO:0000256" key="9">
    <source>
        <dbReference type="ARBA" id="ARBA00022777"/>
    </source>
</evidence>
<dbReference type="InterPro" id="IPR004358">
    <property type="entry name" value="Sig_transdc_His_kin-like_C"/>
</dbReference>
<keyword evidence="7" id="KW-0808">Transferase</keyword>
<dbReference type="SMART" id="SM00065">
    <property type="entry name" value="GAF"/>
    <property type="match status" value="1"/>
</dbReference>
<sequence>MLPPFVFESVFDQSPVGEYLLSASDDPVILAVNDSFLHASGRTRESLLGQRLFTVFPGDPQDRGDTGVAALRASLARVIATGRSDALPVQRYPIRSQRPDGSEAFEERYWTAVNIPIFDAAGALVCIAHRTDDVTEQTRVTEALKRGTARKSLLLALADRLRPLTSPDQIARTASAMLGEWLHITRVTYVEVDDTSGTFVQRHWTRSQGDAPAERRRLEEFGPEIIATLRSGVPLVICDVRTDPRTAAHAGAYASIGVRSNLAIPLVKSGRLILVLSLQHDEARAWSDAEIELAIEVAERTWSAAENARAQEDLREASRRKDEFLAMLAHELRNPLAPISVAAELLARQPLDEGRRQKTSAIITRQVRHMTGLVDDLLDVSRVTRGLVTLEEAPQDMKAIVANAVEQVRPLVEAQRHQLTIELPPASAHVLGDAKRLVQVLSNLLNNAAKYTPPGGHLQLTVWVDGKCVCVRVQDDGIGIAEELQPRIFDLFSQAERTPDRSQGGLGLGLALVKSLVELHRGSVRVFSEGKGQGTCFTVTLPRLEHAGGGGGAHAEPSRHQNGSGLDVLVVDDNEDAAEMLKLLLETAGHHVRVAYDPVRALQQAEAQPPQAAFIDIGLPAIDGYEVVRRLRSHPRTARGMYVALTGYGQDADRRRALAAGFDEHLVKPADPDRIMALLDKLVPA</sequence>
<dbReference type="SMART" id="SM00448">
    <property type="entry name" value="REC"/>
    <property type="match status" value="1"/>
</dbReference>
<dbReference type="PANTHER" id="PTHR43547:SF2">
    <property type="entry name" value="HYBRID SIGNAL TRANSDUCTION HISTIDINE KINASE C"/>
    <property type="match status" value="1"/>
</dbReference>
<keyword evidence="18" id="KW-1185">Reference proteome</keyword>
<dbReference type="Gene3D" id="3.30.450.40">
    <property type="match status" value="1"/>
</dbReference>
<dbReference type="SUPFAM" id="SSF55874">
    <property type="entry name" value="ATPase domain of HSP90 chaperone/DNA topoisomerase II/histidine kinase"/>
    <property type="match status" value="1"/>
</dbReference>
<dbReference type="SUPFAM" id="SSF47384">
    <property type="entry name" value="Homodimeric domain of signal transducing histidine kinase"/>
    <property type="match status" value="1"/>
</dbReference>
<dbReference type="Pfam" id="PF02518">
    <property type="entry name" value="HATPase_c"/>
    <property type="match status" value="1"/>
</dbReference>
<feature type="domain" description="Histidine kinase" evidence="14">
    <location>
        <begin position="327"/>
        <end position="545"/>
    </location>
</feature>
<dbReference type="Pfam" id="PF08448">
    <property type="entry name" value="PAS_4"/>
    <property type="match status" value="1"/>
</dbReference>
<dbReference type="FunFam" id="1.10.287.130:FF:000001">
    <property type="entry name" value="Two-component sensor histidine kinase"/>
    <property type="match status" value="1"/>
</dbReference>
<evidence type="ECO:0000259" key="14">
    <source>
        <dbReference type="PROSITE" id="PS50109"/>
    </source>
</evidence>
<dbReference type="InterPro" id="IPR001789">
    <property type="entry name" value="Sig_transdc_resp-reg_receiver"/>
</dbReference>
<evidence type="ECO:0000313" key="17">
    <source>
        <dbReference type="EMBL" id="NML47086.1"/>
    </source>
</evidence>
<evidence type="ECO:0000256" key="12">
    <source>
        <dbReference type="ARBA" id="ARBA00023136"/>
    </source>
</evidence>
<dbReference type="CDD" id="cd00075">
    <property type="entry name" value="HATPase"/>
    <property type="match status" value="1"/>
</dbReference>
<keyword evidence="10" id="KW-0067">ATP-binding</keyword>
<dbReference type="CDD" id="cd17580">
    <property type="entry name" value="REC_2_DhkD-like"/>
    <property type="match status" value="1"/>
</dbReference>
<dbReference type="EC" id="2.7.13.3" evidence="4"/>
<evidence type="ECO:0000256" key="2">
    <source>
        <dbReference type="ARBA" id="ARBA00004236"/>
    </source>
</evidence>
<keyword evidence="12" id="KW-0472">Membrane</keyword>
<dbReference type="SUPFAM" id="SSF52172">
    <property type="entry name" value="CheY-like"/>
    <property type="match status" value="1"/>
</dbReference>
<dbReference type="Gene3D" id="3.30.565.10">
    <property type="entry name" value="Histidine kinase-like ATPase, C-terminal domain"/>
    <property type="match status" value="1"/>
</dbReference>
<dbReference type="Pfam" id="PF00072">
    <property type="entry name" value="Response_reg"/>
    <property type="match status" value="1"/>
</dbReference>
<reference evidence="17 18" key="1">
    <citation type="submission" date="2020-04" db="EMBL/GenBank/DDBJ databases">
        <title>Ramlibacter sp. G-1-2-2 isolated from soil.</title>
        <authorList>
            <person name="Dahal R.H."/>
        </authorList>
    </citation>
    <scope>NUCLEOTIDE SEQUENCE [LARGE SCALE GENOMIC DNA]</scope>
    <source>
        <strain evidence="17 18">G-1-2-2</strain>
    </source>
</reference>
<dbReference type="InterPro" id="IPR011006">
    <property type="entry name" value="CheY-like_superfamily"/>
</dbReference>
<dbReference type="Pfam" id="PF01590">
    <property type="entry name" value="GAF"/>
    <property type="match status" value="1"/>
</dbReference>
<evidence type="ECO:0000256" key="8">
    <source>
        <dbReference type="ARBA" id="ARBA00022741"/>
    </source>
</evidence>
<feature type="modified residue" description="4-aspartylphosphate" evidence="13">
    <location>
        <position position="616"/>
    </location>
</feature>
<feature type="domain" description="Response regulatory" evidence="15">
    <location>
        <begin position="567"/>
        <end position="683"/>
    </location>
</feature>
<organism evidence="17 18">
    <name type="scientific">Ramlibacter agri</name>
    <dbReference type="NCBI Taxonomy" id="2728837"/>
    <lineage>
        <taxon>Bacteria</taxon>
        <taxon>Pseudomonadati</taxon>
        <taxon>Pseudomonadota</taxon>
        <taxon>Betaproteobacteria</taxon>
        <taxon>Burkholderiales</taxon>
        <taxon>Comamonadaceae</taxon>
        <taxon>Ramlibacter</taxon>
    </lineage>
</organism>
<dbReference type="GO" id="GO:0005886">
    <property type="term" value="C:plasma membrane"/>
    <property type="evidence" value="ECO:0007669"/>
    <property type="project" value="UniProtKB-SubCell"/>
</dbReference>
<dbReference type="Gene3D" id="1.10.287.130">
    <property type="match status" value="1"/>
</dbReference>
<evidence type="ECO:0000256" key="13">
    <source>
        <dbReference type="PROSITE-ProRule" id="PRU00169"/>
    </source>
</evidence>
<dbReference type="InterPro" id="IPR005467">
    <property type="entry name" value="His_kinase_dom"/>
</dbReference>
<dbReference type="EMBL" id="JABBFX010000003">
    <property type="protein sequence ID" value="NML47086.1"/>
    <property type="molecule type" value="Genomic_DNA"/>
</dbReference>
<evidence type="ECO:0000259" key="16">
    <source>
        <dbReference type="PROSITE" id="PS50113"/>
    </source>
</evidence>
<dbReference type="GO" id="GO:0005524">
    <property type="term" value="F:ATP binding"/>
    <property type="evidence" value="ECO:0007669"/>
    <property type="project" value="UniProtKB-KW"/>
</dbReference>
<dbReference type="PROSITE" id="PS50110">
    <property type="entry name" value="RESPONSE_REGULATORY"/>
    <property type="match status" value="1"/>
</dbReference>
<evidence type="ECO:0000256" key="4">
    <source>
        <dbReference type="ARBA" id="ARBA00012438"/>
    </source>
</evidence>
<dbReference type="InterPro" id="IPR013656">
    <property type="entry name" value="PAS_4"/>
</dbReference>
<evidence type="ECO:0000256" key="10">
    <source>
        <dbReference type="ARBA" id="ARBA00022840"/>
    </source>
</evidence>
<name>A0A848H7W7_9BURK</name>
<evidence type="ECO:0000256" key="7">
    <source>
        <dbReference type="ARBA" id="ARBA00022679"/>
    </source>
</evidence>
<comment type="catalytic activity">
    <reaction evidence="1">
        <text>ATP + protein L-histidine = ADP + protein N-phospho-L-histidine.</text>
        <dbReference type="EC" id="2.7.13.3"/>
    </reaction>
</comment>
<dbReference type="SUPFAM" id="SSF55785">
    <property type="entry name" value="PYP-like sensor domain (PAS domain)"/>
    <property type="match status" value="1"/>
</dbReference>
<accession>A0A848H7W7</accession>
<comment type="subcellular location">
    <subcellularLocation>
        <location evidence="2">Cell membrane</location>
    </subcellularLocation>
    <subcellularLocation>
        <location evidence="3">Membrane raft</location>
        <topology evidence="3">Multi-pass membrane protein</topology>
    </subcellularLocation>
</comment>
<dbReference type="SMART" id="SM00388">
    <property type="entry name" value="HisKA"/>
    <property type="match status" value="1"/>
</dbReference>
<evidence type="ECO:0000313" key="18">
    <source>
        <dbReference type="Proteomes" id="UP000541185"/>
    </source>
</evidence>
<dbReference type="Pfam" id="PF00512">
    <property type="entry name" value="HisKA"/>
    <property type="match status" value="1"/>
</dbReference>
<evidence type="ECO:0000256" key="11">
    <source>
        <dbReference type="ARBA" id="ARBA00023012"/>
    </source>
</evidence>
<proteinExistence type="predicted"/>
<dbReference type="InterPro" id="IPR003018">
    <property type="entry name" value="GAF"/>
</dbReference>
<dbReference type="FunFam" id="3.30.565.10:FF:000023">
    <property type="entry name" value="PAS domain-containing sensor histidine kinase"/>
    <property type="match status" value="1"/>
</dbReference>
<dbReference type="AlphaFoldDB" id="A0A848H7W7"/>
<dbReference type="PROSITE" id="PS50109">
    <property type="entry name" value="HIS_KIN"/>
    <property type="match status" value="1"/>
</dbReference>
<dbReference type="PRINTS" id="PR00344">
    <property type="entry name" value="BCTRLSENSOR"/>
</dbReference>
<dbReference type="GO" id="GO:0000155">
    <property type="term" value="F:phosphorelay sensor kinase activity"/>
    <property type="evidence" value="ECO:0007669"/>
    <property type="project" value="InterPro"/>
</dbReference>
<dbReference type="InterPro" id="IPR003594">
    <property type="entry name" value="HATPase_dom"/>
</dbReference>
<dbReference type="Gene3D" id="3.40.50.2300">
    <property type="match status" value="1"/>
</dbReference>
<evidence type="ECO:0000256" key="3">
    <source>
        <dbReference type="ARBA" id="ARBA00004314"/>
    </source>
</evidence>
<dbReference type="GO" id="GO:0045121">
    <property type="term" value="C:membrane raft"/>
    <property type="evidence" value="ECO:0007669"/>
    <property type="project" value="UniProtKB-SubCell"/>
</dbReference>
<dbReference type="InterPro" id="IPR000700">
    <property type="entry name" value="PAS-assoc_C"/>
</dbReference>
<dbReference type="InterPro" id="IPR036097">
    <property type="entry name" value="HisK_dim/P_sf"/>
</dbReference>
<evidence type="ECO:0000256" key="6">
    <source>
        <dbReference type="ARBA" id="ARBA00022553"/>
    </source>
</evidence>
<keyword evidence="6 13" id="KW-0597">Phosphoprotein</keyword>
<evidence type="ECO:0000256" key="5">
    <source>
        <dbReference type="ARBA" id="ARBA00022475"/>
    </source>
</evidence>
<comment type="caution">
    <text evidence="17">The sequence shown here is derived from an EMBL/GenBank/DDBJ whole genome shotgun (WGS) entry which is preliminary data.</text>
</comment>
<protein>
    <recommendedName>
        <fullName evidence="4">histidine kinase</fullName>
        <ecNumber evidence="4">2.7.13.3</ecNumber>
    </recommendedName>
</protein>
<gene>
    <name evidence="17" type="ORF">HHL11_25295</name>
</gene>
<keyword evidence="9" id="KW-0418">Kinase</keyword>
<dbReference type="InterPro" id="IPR003661">
    <property type="entry name" value="HisK_dim/P_dom"/>
</dbReference>
<keyword evidence="8" id="KW-0547">Nucleotide-binding</keyword>
<dbReference type="PANTHER" id="PTHR43547">
    <property type="entry name" value="TWO-COMPONENT HISTIDINE KINASE"/>
    <property type="match status" value="1"/>
</dbReference>
<dbReference type="PROSITE" id="PS50113">
    <property type="entry name" value="PAC"/>
    <property type="match status" value="1"/>
</dbReference>